<evidence type="ECO:0000256" key="7">
    <source>
        <dbReference type="ARBA" id="ARBA00023004"/>
    </source>
</evidence>
<evidence type="ECO:0000256" key="1">
    <source>
        <dbReference type="ARBA" id="ARBA00001966"/>
    </source>
</evidence>
<dbReference type="InterPro" id="IPR006963">
    <property type="entry name" value="Mopterin_OxRdtase_4Fe-4S_dom"/>
</dbReference>
<evidence type="ECO:0000256" key="5">
    <source>
        <dbReference type="ARBA" id="ARBA00022723"/>
    </source>
</evidence>
<dbReference type="PANTHER" id="PTHR43598:SF5">
    <property type="entry name" value="DMSO REDUCTASE CHAIN A"/>
    <property type="match status" value="1"/>
</dbReference>
<name>A0A1X7BPN9_9RHOB</name>
<dbReference type="Proteomes" id="UP000193224">
    <property type="component" value="Unassembled WGS sequence"/>
</dbReference>
<feature type="region of interest" description="Disordered" evidence="9">
    <location>
        <begin position="916"/>
        <end position="943"/>
    </location>
</feature>
<dbReference type="OrthoDB" id="9810782at2"/>
<evidence type="ECO:0000256" key="6">
    <source>
        <dbReference type="ARBA" id="ARBA00023002"/>
    </source>
</evidence>
<dbReference type="GO" id="GO:0016491">
    <property type="term" value="F:oxidoreductase activity"/>
    <property type="evidence" value="ECO:0007669"/>
    <property type="project" value="UniProtKB-KW"/>
</dbReference>
<dbReference type="PANTHER" id="PTHR43598">
    <property type="entry name" value="TUNGSTEN-CONTAINING FORMYLMETHANOFURAN DEHYDROGENASE 2 SUBUNIT B"/>
    <property type="match status" value="1"/>
</dbReference>
<evidence type="ECO:0000256" key="3">
    <source>
        <dbReference type="ARBA" id="ARBA00010312"/>
    </source>
</evidence>
<dbReference type="SUPFAM" id="SSF53706">
    <property type="entry name" value="Formate dehydrogenase/DMSO reductase, domains 1-3"/>
    <property type="match status" value="1"/>
</dbReference>
<evidence type="ECO:0000256" key="8">
    <source>
        <dbReference type="ARBA" id="ARBA00023014"/>
    </source>
</evidence>
<dbReference type="GO" id="GO:0046872">
    <property type="term" value="F:metal ion binding"/>
    <property type="evidence" value="ECO:0007669"/>
    <property type="project" value="UniProtKB-KW"/>
</dbReference>
<dbReference type="GO" id="GO:0051539">
    <property type="term" value="F:4 iron, 4 sulfur cluster binding"/>
    <property type="evidence" value="ECO:0007669"/>
    <property type="project" value="UniProtKB-KW"/>
</dbReference>
<dbReference type="Gene3D" id="2.40.40.20">
    <property type="match status" value="1"/>
</dbReference>
<dbReference type="SMART" id="SM00926">
    <property type="entry name" value="Molybdop_Fe4S4"/>
    <property type="match status" value="1"/>
</dbReference>
<keyword evidence="5" id="KW-0479">Metal-binding</keyword>
<keyword evidence="12" id="KW-1185">Reference proteome</keyword>
<dbReference type="Pfam" id="PF04879">
    <property type="entry name" value="Molybdop_Fe4S4"/>
    <property type="match status" value="1"/>
</dbReference>
<comment type="subcellular location">
    <subcellularLocation>
        <location evidence="2">Cell envelope</location>
    </subcellularLocation>
</comment>
<evidence type="ECO:0000313" key="12">
    <source>
        <dbReference type="Proteomes" id="UP000193224"/>
    </source>
</evidence>
<keyword evidence="6" id="KW-0560">Oxidoreductase</keyword>
<dbReference type="Gene3D" id="3.30.200.210">
    <property type="match status" value="1"/>
</dbReference>
<comment type="cofactor">
    <cofactor evidence="1">
        <name>[4Fe-4S] cluster</name>
        <dbReference type="ChEBI" id="CHEBI:49883"/>
    </cofactor>
</comment>
<dbReference type="SUPFAM" id="SSF50692">
    <property type="entry name" value="ADC-like"/>
    <property type="match status" value="1"/>
</dbReference>
<keyword evidence="4" id="KW-0004">4Fe-4S</keyword>
<dbReference type="Pfam" id="PF00384">
    <property type="entry name" value="Molybdopterin"/>
    <property type="match status" value="1"/>
</dbReference>
<evidence type="ECO:0000256" key="2">
    <source>
        <dbReference type="ARBA" id="ARBA00004196"/>
    </source>
</evidence>
<evidence type="ECO:0000313" key="11">
    <source>
        <dbReference type="EMBL" id="SMC11510.1"/>
    </source>
</evidence>
<dbReference type="RefSeq" id="WP_085799449.1">
    <property type="nucleotide sequence ID" value="NZ_FWXB01000003.1"/>
</dbReference>
<organism evidence="11 12">
    <name type="scientific">Roseovarius aestuarii</name>
    <dbReference type="NCBI Taxonomy" id="475083"/>
    <lineage>
        <taxon>Bacteria</taxon>
        <taxon>Pseudomonadati</taxon>
        <taxon>Pseudomonadota</taxon>
        <taxon>Alphaproteobacteria</taxon>
        <taxon>Rhodobacterales</taxon>
        <taxon>Roseobacteraceae</taxon>
        <taxon>Roseovarius</taxon>
    </lineage>
</organism>
<evidence type="ECO:0000256" key="4">
    <source>
        <dbReference type="ARBA" id="ARBA00022485"/>
    </source>
</evidence>
<sequence length="943" mass="104771">MTHHQPKIDTSPKVSDEVRKTTCYMCACRCGINVHMKDGKVAYIEGNRDHPVNKGVLCAKGSAGIMQVNAPSRLRAPLKRVGPRGSGEFEEISWDEALQIAADWLEPIREENPEKLAFFTGRDQSQSFTSFWAQNFGTPNYAAHGGFCSVNMAAAGIYTMGGAFWEFGQPDWDHTKLFMLFGVAEDHDSNPIKIGIGKIKARGARVIGVNPIRSGYNAVADDWVGITPGTDGLFILSLIHELMKAGKIDLDYLARYTNAPVLVNGDEKSPDYGLFLRDEDGKPLVIDRKTGKLTAFDKPGVRPDLHATHRAAGVTHRPVMHLMAERYLDKQYAPEAVAERCGIKADKIRTIAAELARVAFDEAFELDHEWTDFRGEKHTKMMGRPVSFHSMRGVSAHSNGFQTCRALHVLQIILGTVEVPGGFRFKPPYPKPVSAHPKPHAKVTPGSPLNGPHLGFVQGPDDLVLKEDGSAGRIDKAFTWENPMSSHGLMHMVISNAHAGDPYKIDTLFMYMANMSWNSSMNTKGVMEMLTDTDENGDYVIPRIIYSDAYSSEMVAYSDLILPDTTYLERHDCISLLDRPICEADGAADAIRWPVIEPDRDVRGFQTVLVQLANKMKLPGFTNDDGSAKYEDYADYMVNHERRPGIGPLAGWRMGDKGLQHGRGAPNEGQLNSYIANGGFFVKHIPEAAAYYKPWSKEYQDWAVGMGIYDSPQPYIFDLYVETMRKFQLAAEGHGDRQPPDHLRERIKATMDPLPIWYAPFEDDNVDTAEFPVHALTQRPMAMYHSWGTQNAWLRQIHGRNPLYVPTKIWKANGFAEGDWASVTSAHGEIIVPVAHMAALNENTIWTWNAIGKRKGAWALGEDASEATKGFLLNHLIHELQPPKGDGLRWSNSDPITGQAAWFDLRVKVAKASAPPDVSQPAFDPIKSPVAKGPSELTWKVGK</sequence>
<dbReference type="Gene3D" id="3.40.228.10">
    <property type="entry name" value="Dimethylsulfoxide Reductase, domain 2"/>
    <property type="match status" value="1"/>
</dbReference>
<keyword evidence="7" id="KW-0408">Iron</keyword>
<feature type="domain" description="4Fe-4S Mo/W bis-MGD-type" evidence="10">
    <location>
        <begin position="16"/>
        <end position="72"/>
    </location>
</feature>
<dbReference type="EMBL" id="FWXB01000003">
    <property type="protein sequence ID" value="SMC11510.1"/>
    <property type="molecule type" value="Genomic_DNA"/>
</dbReference>
<gene>
    <name evidence="11" type="primary">psrA</name>
    <name evidence="11" type="ORF">ROA7745_01323</name>
</gene>
<dbReference type="InterPro" id="IPR006656">
    <property type="entry name" value="Mopterin_OxRdtase"/>
</dbReference>
<proteinExistence type="inferred from homology"/>
<dbReference type="InterPro" id="IPR009010">
    <property type="entry name" value="Asp_de-COase-like_dom_sf"/>
</dbReference>
<protein>
    <submittedName>
        <fullName evidence="11">Polysulfide reductase chain A</fullName>
    </submittedName>
</protein>
<dbReference type="GO" id="GO:0030313">
    <property type="term" value="C:cell envelope"/>
    <property type="evidence" value="ECO:0007669"/>
    <property type="project" value="UniProtKB-SubCell"/>
</dbReference>
<evidence type="ECO:0000256" key="9">
    <source>
        <dbReference type="SAM" id="MobiDB-lite"/>
    </source>
</evidence>
<keyword evidence="8" id="KW-0411">Iron-sulfur</keyword>
<dbReference type="PROSITE" id="PS51669">
    <property type="entry name" value="4FE4S_MOW_BIS_MGD"/>
    <property type="match status" value="1"/>
</dbReference>
<dbReference type="AlphaFoldDB" id="A0A1X7BPN9"/>
<comment type="similarity">
    <text evidence="3">Belongs to the prokaryotic molybdopterin-containing oxidoreductase family.</text>
</comment>
<evidence type="ECO:0000259" key="10">
    <source>
        <dbReference type="PROSITE" id="PS51669"/>
    </source>
</evidence>
<accession>A0A1X7BPN9</accession>
<dbReference type="Gene3D" id="3.40.50.740">
    <property type="match status" value="1"/>
</dbReference>
<reference evidence="11 12" key="1">
    <citation type="submission" date="2017-03" db="EMBL/GenBank/DDBJ databases">
        <authorList>
            <person name="Afonso C.L."/>
            <person name="Miller P.J."/>
            <person name="Scott M.A."/>
            <person name="Spackman E."/>
            <person name="Goraichik I."/>
            <person name="Dimitrov K.M."/>
            <person name="Suarez D.L."/>
            <person name="Swayne D.E."/>
        </authorList>
    </citation>
    <scope>NUCLEOTIDE SEQUENCE [LARGE SCALE GENOMIC DNA]</scope>
    <source>
        <strain evidence="11 12">CECT 7745</strain>
    </source>
</reference>
<dbReference type="CDD" id="cd02783">
    <property type="entry name" value="MopB_CT_2"/>
    <property type="match status" value="1"/>
</dbReference>